<dbReference type="Proteomes" id="UP001348265">
    <property type="component" value="Unassembled WGS sequence"/>
</dbReference>
<dbReference type="EMBL" id="JAVFKM010000006">
    <property type="protein sequence ID" value="MEF3114486.1"/>
    <property type="molecule type" value="Genomic_DNA"/>
</dbReference>
<keyword evidence="2" id="KW-1185">Reference proteome</keyword>
<reference evidence="1 2" key="1">
    <citation type="submission" date="2023-08" db="EMBL/GenBank/DDBJ databases">
        <authorList>
            <person name="Sharma P."/>
            <person name="Verma V."/>
            <person name="Mohan M.K."/>
            <person name="Dubey A.K."/>
        </authorList>
    </citation>
    <scope>NUCLEOTIDE SEQUENCE [LARGE SCALE GENOMIC DNA]</scope>
    <source>
        <strain evidence="1 2">ADP4</strain>
    </source>
</reference>
<organism evidence="1 2">
    <name type="scientific">Streptomyces chrestomyceticus</name>
    <dbReference type="NCBI Taxonomy" id="68185"/>
    <lineage>
        <taxon>Bacteria</taxon>
        <taxon>Bacillati</taxon>
        <taxon>Actinomycetota</taxon>
        <taxon>Actinomycetes</taxon>
        <taxon>Kitasatosporales</taxon>
        <taxon>Streptomycetaceae</taxon>
        <taxon>Streptomyces</taxon>
    </lineage>
</organism>
<name>A0ABU7WT68_9ACTN</name>
<protein>
    <submittedName>
        <fullName evidence="1">Phage tail tube protein</fullName>
    </submittedName>
</protein>
<gene>
    <name evidence="1" type="ORF">RB636_15035</name>
</gene>
<dbReference type="RefSeq" id="WP_331786916.1">
    <property type="nucleotide sequence ID" value="NZ_JAVFKM010000006.1"/>
</dbReference>
<comment type="caution">
    <text evidence="1">The sequence shown here is derived from an EMBL/GenBank/DDBJ whole genome shotgun (WGS) entry which is preliminary data.</text>
</comment>
<evidence type="ECO:0000313" key="2">
    <source>
        <dbReference type="Proteomes" id="UP001348265"/>
    </source>
</evidence>
<sequence>MSTPTPPAETITALARRYRLELDMGKDGAPNWTLVPGITEFTPKVEATQQEVTTYDSDGWTEQAVTMLAWSIEATMAHRAHPVTGAFNAAQEALRKASMSFGAQSYVRVRYYDRNGQPDAYQGTALVTWEPDGGKADDVDTVKVELTGSGPLVEIANPVAGVLSKEVAA</sequence>
<accession>A0ABU7WT68</accession>
<dbReference type="NCBIfam" id="NF047353">
    <property type="entry name" value="tube_lmo2291"/>
    <property type="match status" value="1"/>
</dbReference>
<proteinExistence type="predicted"/>
<dbReference type="InterPro" id="IPR011855">
    <property type="entry name" value="Phgtail_TP901_1"/>
</dbReference>
<evidence type="ECO:0000313" key="1">
    <source>
        <dbReference type="EMBL" id="MEF3114486.1"/>
    </source>
</evidence>
<dbReference type="Pfam" id="PF06199">
    <property type="entry name" value="Phage_tail_2"/>
    <property type="match status" value="1"/>
</dbReference>